<feature type="region of interest" description="Disordered" evidence="1">
    <location>
        <begin position="271"/>
        <end position="295"/>
    </location>
</feature>
<evidence type="ECO:0000313" key="3">
    <source>
        <dbReference type="Proteomes" id="UP001055712"/>
    </source>
</evidence>
<feature type="compositionally biased region" description="Low complexity" evidence="1">
    <location>
        <begin position="343"/>
        <end position="367"/>
    </location>
</feature>
<organism evidence="2 3">
    <name type="scientific">Chlorella vulgaris</name>
    <name type="common">Green alga</name>
    <dbReference type="NCBI Taxonomy" id="3077"/>
    <lineage>
        <taxon>Eukaryota</taxon>
        <taxon>Viridiplantae</taxon>
        <taxon>Chlorophyta</taxon>
        <taxon>core chlorophytes</taxon>
        <taxon>Trebouxiophyceae</taxon>
        <taxon>Chlorellales</taxon>
        <taxon>Chlorellaceae</taxon>
        <taxon>Chlorella clade</taxon>
        <taxon>Chlorella</taxon>
    </lineage>
</organism>
<dbReference type="InterPro" id="IPR039875">
    <property type="entry name" value="LENG1-like"/>
</dbReference>
<gene>
    <name evidence="2" type="ORF">D9Q98_009756</name>
</gene>
<feature type="compositionally biased region" description="Basic residues" evidence="1">
    <location>
        <begin position="372"/>
        <end position="387"/>
    </location>
</feature>
<keyword evidence="3" id="KW-1185">Reference proteome</keyword>
<evidence type="ECO:0000313" key="2">
    <source>
        <dbReference type="EMBL" id="KAI3423922.1"/>
    </source>
</evidence>
<reference evidence="2" key="2">
    <citation type="submission" date="2020-11" db="EMBL/GenBank/DDBJ databases">
        <authorList>
            <person name="Cecchin M."/>
            <person name="Marcolungo L."/>
            <person name="Rossato M."/>
            <person name="Girolomoni L."/>
            <person name="Cosentino E."/>
            <person name="Cuine S."/>
            <person name="Li-Beisson Y."/>
            <person name="Delledonne M."/>
            <person name="Ballottari M."/>
        </authorList>
    </citation>
    <scope>NUCLEOTIDE SEQUENCE</scope>
    <source>
        <strain evidence="2">211/11P</strain>
        <tissue evidence="2">Whole cell</tissue>
    </source>
</reference>
<dbReference type="OrthoDB" id="2159131at2759"/>
<evidence type="ECO:0000256" key="1">
    <source>
        <dbReference type="SAM" id="MobiDB-lite"/>
    </source>
</evidence>
<comment type="caution">
    <text evidence="2">The sequence shown here is derived from an EMBL/GenBank/DDBJ whole genome shotgun (WGS) entry which is preliminary data.</text>
</comment>
<accession>A0A9D4YSJ2</accession>
<feature type="compositionally biased region" description="Low complexity" evidence="1">
    <location>
        <begin position="151"/>
        <end position="171"/>
    </location>
</feature>
<feature type="region of interest" description="Disordered" evidence="1">
    <location>
        <begin position="214"/>
        <end position="245"/>
    </location>
</feature>
<feature type="compositionally biased region" description="Basic and acidic residues" evidence="1">
    <location>
        <begin position="222"/>
        <end position="232"/>
    </location>
</feature>
<feature type="region of interest" description="Disordered" evidence="1">
    <location>
        <begin position="33"/>
        <end position="200"/>
    </location>
</feature>
<dbReference type="PANTHER" id="PTHR22093">
    <property type="entry name" value="LEUKOCYTE RECEPTOR CLUSTER LRC MEMBER 1"/>
    <property type="match status" value="1"/>
</dbReference>
<feature type="compositionally biased region" description="Basic and acidic residues" evidence="1">
    <location>
        <begin position="415"/>
        <end position="432"/>
    </location>
</feature>
<reference evidence="2" key="1">
    <citation type="journal article" date="2019" name="Plant J.">
        <title>Chlorella vulgaris genome assembly and annotation reveals the molecular basis for metabolic acclimation to high light conditions.</title>
        <authorList>
            <person name="Cecchin M."/>
            <person name="Marcolungo L."/>
            <person name="Rossato M."/>
            <person name="Girolomoni L."/>
            <person name="Cosentino E."/>
            <person name="Cuine S."/>
            <person name="Li-Beisson Y."/>
            <person name="Delledonne M."/>
            <person name="Ballottari M."/>
        </authorList>
    </citation>
    <scope>NUCLEOTIDE SEQUENCE</scope>
    <source>
        <strain evidence="2">211/11P</strain>
    </source>
</reference>
<dbReference type="AlphaFoldDB" id="A0A9D4YSJ2"/>
<feature type="region of interest" description="Disordered" evidence="1">
    <location>
        <begin position="334"/>
        <end position="432"/>
    </location>
</feature>
<dbReference type="EMBL" id="SIDB01000014">
    <property type="protein sequence ID" value="KAI3423922.1"/>
    <property type="molecule type" value="Genomic_DNA"/>
</dbReference>
<feature type="compositionally biased region" description="Basic and acidic residues" evidence="1">
    <location>
        <begin position="33"/>
        <end position="58"/>
    </location>
</feature>
<feature type="compositionally biased region" description="Basic residues" evidence="1">
    <location>
        <begin position="397"/>
        <end position="414"/>
    </location>
</feature>
<evidence type="ECO:0008006" key="4">
    <source>
        <dbReference type="Google" id="ProtNLM"/>
    </source>
</evidence>
<dbReference type="Proteomes" id="UP001055712">
    <property type="component" value="Unassembled WGS sequence"/>
</dbReference>
<proteinExistence type="predicted"/>
<sequence>MGGHGGLNILPQKRWNVYGRENRLKVIQDEAKYEEEQAAVRERAEQADRERRRDLLKERARRRYKGEHEASTAPEAASGALAYPDKQQEQQPAPDAWQPDSSAIRGLAAGQADHRRALEQQSDGSTHQHQRKAEQAELAPPRKKQRRQEARAAAAAAAAAAGPPLSLAELAARMDEAPPPGDGQAGAAAGDRGGELARAEEAQLERFNLFAEEEAAAISKRKNPEVEAEKRDERRRRGNVDTQTSDARFDEQFMFANKLYGQAAMPWYAKKGSTLPAPEGAEGQQQEQGGSGGRRQMWQWEMQARAALAGAGQLHVEKPQAPATLLAGVKVMHNGSKRRHGSRASSDAGDSSSSRSDSSSSDSSSSGSDGGRRRHRSSSKHRHRRRRGEAVRDRSSKKGKQVKRRGKDTKRSRKGKEERENGAAAKKSVDQLRLERLQREDVERARQQRVVAVAAGRDPALAGKKYHQSFGFGRRG</sequence>
<protein>
    <recommendedName>
        <fullName evidence="4">CBF1-interacting co-repressor CIR N-terminal domain-containing protein</fullName>
    </recommendedName>
</protein>
<dbReference type="PANTHER" id="PTHR22093:SF0">
    <property type="entry name" value="LEUKOCYTE RECEPTOR CLUSTER MEMBER 1"/>
    <property type="match status" value="1"/>
</dbReference>
<name>A0A9D4YSJ2_CHLVU</name>